<dbReference type="Pfam" id="PF02441">
    <property type="entry name" value="Flavoprotein"/>
    <property type="match status" value="1"/>
</dbReference>
<dbReference type="HAMAP" id="MF_02225">
    <property type="entry name" value="CoaBC"/>
    <property type="match status" value="1"/>
</dbReference>
<dbReference type="InterPro" id="IPR035929">
    <property type="entry name" value="CoaB-like_sf"/>
</dbReference>
<dbReference type="InterPro" id="IPR003382">
    <property type="entry name" value="Flavoprotein"/>
</dbReference>
<feature type="binding site" evidence="3">
    <location>
        <position position="276"/>
    </location>
    <ligand>
        <name>CTP</name>
        <dbReference type="ChEBI" id="CHEBI:37563"/>
    </ligand>
</feature>
<comment type="similarity">
    <text evidence="3 4">In the C-terminal section; belongs to the PPC synthetase family.</text>
</comment>
<dbReference type="NCBIfam" id="TIGR00521">
    <property type="entry name" value="coaBC_dfp"/>
    <property type="match status" value="1"/>
</dbReference>
<comment type="function">
    <text evidence="4">Catalyzes two steps in the biosynthesis of coenzyme A. In the first step cysteine is conjugated to 4'-phosphopantothenate to form 4-phosphopantothenoylcysteine, in the latter compound is decarboxylated to form 4'-phosphopantotheine.</text>
</comment>
<feature type="domain" description="Flavoprotein" evidence="5">
    <location>
        <begin position="1"/>
        <end position="170"/>
    </location>
</feature>
<dbReference type="RefSeq" id="WP_307292465.1">
    <property type="nucleotide sequence ID" value="NZ_JAUSXV010000001.1"/>
</dbReference>
<dbReference type="Gene3D" id="3.40.50.1950">
    <property type="entry name" value="Flavin prenyltransferase-like"/>
    <property type="match status" value="1"/>
</dbReference>
<dbReference type="GO" id="GO:0004632">
    <property type="term" value="F:phosphopantothenate--cysteine ligase activity"/>
    <property type="evidence" value="ECO:0007669"/>
    <property type="project" value="UniProtKB-UniRule"/>
</dbReference>
<feature type="region of interest" description="Phosphopantothenate--cysteine ligase" evidence="3">
    <location>
        <begin position="183"/>
        <end position="409"/>
    </location>
</feature>
<dbReference type="SUPFAM" id="SSF52507">
    <property type="entry name" value="Homo-oligomeric flavin-containing Cys decarboxylases, HFCD"/>
    <property type="match status" value="1"/>
</dbReference>
<keyword evidence="1 3" id="KW-0210">Decarboxylase</keyword>
<keyword evidence="3" id="KW-0479">Metal-binding</keyword>
<keyword evidence="3 4" id="KW-0436">Ligase</keyword>
<reference evidence="7 8" key="1">
    <citation type="submission" date="2023-07" db="EMBL/GenBank/DDBJ databases">
        <title>Comparative genomics of wheat-associated soil bacteria to identify genetic determinants of phenazine resistance.</title>
        <authorList>
            <person name="Mouncey N."/>
        </authorList>
    </citation>
    <scope>NUCLEOTIDE SEQUENCE [LARGE SCALE GENOMIC DNA]</scope>
    <source>
        <strain evidence="7 8">W4I9-1</strain>
    </source>
</reference>
<comment type="pathway">
    <text evidence="3 4">Cofactor biosynthesis; coenzyme A biosynthesis; CoA from (R)-pantothenate: step 3/5.</text>
</comment>
<protein>
    <recommendedName>
        <fullName evidence="3">Coenzyme A biosynthesis bifunctional protein CoaBC</fullName>
    </recommendedName>
    <alternativeName>
        <fullName evidence="3">DNA/pantothenate metabolism flavoprotein</fullName>
    </alternativeName>
    <alternativeName>
        <fullName evidence="3">Phosphopantothenoylcysteine synthetase/decarboxylase</fullName>
        <shortName evidence="3">PPCS-PPCDC</shortName>
    </alternativeName>
    <domain>
        <recommendedName>
            <fullName evidence="3">Phosphopantothenoylcysteine decarboxylase</fullName>
            <shortName evidence="3">PPC decarboxylase</shortName>
            <shortName evidence="3">PPC-DC</shortName>
            <ecNumber evidence="3">4.1.1.36</ecNumber>
        </recommendedName>
        <alternativeName>
            <fullName evidence="3">CoaC</fullName>
        </alternativeName>
    </domain>
    <domain>
        <recommendedName>
            <fullName evidence="3">Phosphopantothenate--cysteine ligase</fullName>
            <ecNumber evidence="3">6.3.2.5</ecNumber>
        </recommendedName>
        <alternativeName>
            <fullName evidence="3">CoaB</fullName>
        </alternativeName>
        <alternativeName>
            <fullName evidence="3">Phosphopantothenoylcysteine synthetase</fullName>
            <shortName evidence="3">PPC synthetase</shortName>
            <shortName evidence="3">PPC-S</shortName>
        </alternativeName>
    </domain>
</protein>
<dbReference type="GO" id="GO:0015941">
    <property type="term" value="P:pantothenate catabolic process"/>
    <property type="evidence" value="ECO:0007669"/>
    <property type="project" value="InterPro"/>
</dbReference>
<dbReference type="EMBL" id="JAUSXV010000001">
    <property type="protein sequence ID" value="MDQ0645939.1"/>
    <property type="molecule type" value="Genomic_DNA"/>
</dbReference>
<sequence>MNIVVGVTGGIAAYKSVQLVRLLIKAGHEVTVIPTEDALRFVGLPTWEAISRNPVTTSVHDDVAKVRHVALGQDADLVVVAPATANTIAKMTAGIADNLLGTTLLATEAPVLIAPAMHAEMWRHPSTQANIATLQSRGVHIVGPAVGELAGGDSGPGRMIEPEGIADAALALLAPRDLEGLRIAISAGGTREPIDPVRYLGNRSSGRQGVALAAEAAARGAEVTLVAANVAGDVLAPAQHPSVRIRHVGTAAELGQAMAEAAASADAIVMAAAVADYRPVEVSPRKLTKEAGGIPAIELAENEDIVAGLVRARRDGQLIVGFAAETPGTEGDQEELLARARRKQQRKGVDLLVVNEVGWERGFEAVENAVIVLAPDGAVAATASGSKREVAAGILDVLRPLWTGSRGEE</sequence>
<dbReference type="GO" id="GO:0015937">
    <property type="term" value="P:coenzyme A biosynthetic process"/>
    <property type="evidence" value="ECO:0007669"/>
    <property type="project" value="UniProtKB-UniRule"/>
</dbReference>
<dbReference type="InterPro" id="IPR005252">
    <property type="entry name" value="CoaBC"/>
</dbReference>
<keyword evidence="8" id="KW-1185">Reference proteome</keyword>
<keyword evidence="3" id="KW-0460">Magnesium</keyword>
<comment type="catalytic activity">
    <reaction evidence="3 4">
        <text>N-[(R)-4-phosphopantothenoyl]-L-cysteine + H(+) = (R)-4'-phosphopantetheine + CO2</text>
        <dbReference type="Rhea" id="RHEA:16793"/>
        <dbReference type="ChEBI" id="CHEBI:15378"/>
        <dbReference type="ChEBI" id="CHEBI:16526"/>
        <dbReference type="ChEBI" id="CHEBI:59458"/>
        <dbReference type="ChEBI" id="CHEBI:61723"/>
        <dbReference type="EC" id="4.1.1.36"/>
    </reaction>
</comment>
<evidence type="ECO:0000256" key="2">
    <source>
        <dbReference type="ARBA" id="ARBA00023239"/>
    </source>
</evidence>
<organism evidence="7 8">
    <name type="scientific">Microbacterium natoriense</name>
    <dbReference type="NCBI Taxonomy" id="284570"/>
    <lineage>
        <taxon>Bacteria</taxon>
        <taxon>Bacillati</taxon>
        <taxon>Actinomycetota</taxon>
        <taxon>Actinomycetes</taxon>
        <taxon>Micrococcales</taxon>
        <taxon>Microbacteriaceae</taxon>
        <taxon>Microbacterium</taxon>
    </lineage>
</organism>
<name>A0AAW8ESV8_9MICO</name>
<feature type="binding site" evidence="3">
    <location>
        <position position="343"/>
    </location>
    <ligand>
        <name>CTP</name>
        <dbReference type="ChEBI" id="CHEBI:37563"/>
    </ligand>
</feature>
<evidence type="ECO:0000259" key="6">
    <source>
        <dbReference type="Pfam" id="PF04127"/>
    </source>
</evidence>
<keyword evidence="2 3" id="KW-0456">Lyase</keyword>
<comment type="caution">
    <text evidence="7">The sequence shown here is derived from an EMBL/GenBank/DDBJ whole genome shotgun (WGS) entry which is preliminary data.</text>
</comment>
<comment type="function">
    <text evidence="3">Catalyzes two sequential steps in the biosynthesis of coenzyme A. In the first step cysteine is conjugated to 4'-phosphopantothenate to form 4-phosphopantothenoylcysteine. In the second step the latter compound is decarboxylated to form 4'-phosphopantotheine.</text>
</comment>
<dbReference type="Proteomes" id="UP001244427">
    <property type="component" value="Unassembled WGS sequence"/>
</dbReference>
<dbReference type="PANTHER" id="PTHR14359:SF6">
    <property type="entry name" value="PHOSPHOPANTOTHENOYLCYSTEINE DECARBOXYLASE"/>
    <property type="match status" value="1"/>
</dbReference>
<comment type="similarity">
    <text evidence="3 4">In the N-terminal section; belongs to the HFCD (homo-oligomeric flavin containing Cys decarboxylase) superfamily.</text>
</comment>
<feature type="binding site" evidence="3">
    <location>
        <position position="322"/>
    </location>
    <ligand>
        <name>CTP</name>
        <dbReference type="ChEBI" id="CHEBI:37563"/>
    </ligand>
</feature>
<dbReference type="EC" id="4.1.1.36" evidence="3"/>
<keyword evidence="3 4" id="KW-0285">Flavoprotein</keyword>
<dbReference type="InterPro" id="IPR007085">
    <property type="entry name" value="DNA/pantothenate-metab_flavo_C"/>
</dbReference>
<comment type="cofactor">
    <cofactor evidence="3">
        <name>FMN</name>
        <dbReference type="ChEBI" id="CHEBI:58210"/>
    </cofactor>
    <text evidence="3">Binds 1 FMN per subunit.</text>
</comment>
<feature type="region of interest" description="Phosphopantothenoylcysteine decarboxylase" evidence="3">
    <location>
        <begin position="1"/>
        <end position="182"/>
    </location>
</feature>
<dbReference type="Gene3D" id="3.40.50.10300">
    <property type="entry name" value="CoaB-like"/>
    <property type="match status" value="1"/>
</dbReference>
<dbReference type="SUPFAM" id="SSF102645">
    <property type="entry name" value="CoaB-like"/>
    <property type="match status" value="1"/>
</dbReference>
<evidence type="ECO:0000256" key="1">
    <source>
        <dbReference type="ARBA" id="ARBA00022793"/>
    </source>
</evidence>
<keyword evidence="3" id="KW-0511">Multifunctional enzyme</keyword>
<dbReference type="EC" id="6.3.2.5" evidence="3"/>
<evidence type="ECO:0000313" key="8">
    <source>
        <dbReference type="Proteomes" id="UP001244427"/>
    </source>
</evidence>
<feature type="domain" description="DNA/pantothenate metabolism flavoprotein C-terminal" evidence="6">
    <location>
        <begin position="178"/>
        <end position="398"/>
    </location>
</feature>
<dbReference type="GO" id="GO:0046872">
    <property type="term" value="F:metal ion binding"/>
    <property type="evidence" value="ECO:0007669"/>
    <property type="project" value="UniProtKB-KW"/>
</dbReference>
<feature type="binding site" evidence="3">
    <location>
        <position position="347"/>
    </location>
    <ligand>
        <name>CTP</name>
        <dbReference type="ChEBI" id="CHEBI:37563"/>
    </ligand>
</feature>
<dbReference type="AlphaFoldDB" id="A0AAW8ESV8"/>
<evidence type="ECO:0000259" key="5">
    <source>
        <dbReference type="Pfam" id="PF02441"/>
    </source>
</evidence>
<comment type="caution">
    <text evidence="3">Lacks conserved residue(s) required for the propagation of feature annotation.</text>
</comment>
<dbReference type="GO" id="GO:0071513">
    <property type="term" value="C:phosphopantothenoylcysteine decarboxylase complex"/>
    <property type="evidence" value="ECO:0007669"/>
    <property type="project" value="TreeGrafter"/>
</dbReference>
<evidence type="ECO:0000256" key="3">
    <source>
        <dbReference type="HAMAP-Rule" id="MF_02225"/>
    </source>
</evidence>
<comment type="pathway">
    <text evidence="3 4">Cofactor biosynthesis; coenzyme A biosynthesis; CoA from (R)-pantothenate: step 2/5.</text>
</comment>
<dbReference type="Pfam" id="PF04127">
    <property type="entry name" value="DFP"/>
    <property type="match status" value="1"/>
</dbReference>
<dbReference type="GO" id="GO:0004633">
    <property type="term" value="F:phosphopantothenoylcysteine decarboxylase activity"/>
    <property type="evidence" value="ECO:0007669"/>
    <property type="project" value="UniProtKB-UniRule"/>
</dbReference>
<evidence type="ECO:0000256" key="4">
    <source>
        <dbReference type="RuleBase" id="RU364078"/>
    </source>
</evidence>
<dbReference type="GO" id="GO:0010181">
    <property type="term" value="F:FMN binding"/>
    <property type="evidence" value="ECO:0007669"/>
    <property type="project" value="UniProtKB-UniRule"/>
</dbReference>
<feature type="binding site" evidence="3">
    <location>
        <position position="286"/>
    </location>
    <ligand>
        <name>CTP</name>
        <dbReference type="ChEBI" id="CHEBI:37563"/>
    </ligand>
</feature>
<comment type="catalytic activity">
    <reaction evidence="3 4">
        <text>(R)-4'-phosphopantothenate + L-cysteine + CTP = N-[(R)-4-phosphopantothenoyl]-L-cysteine + CMP + diphosphate + H(+)</text>
        <dbReference type="Rhea" id="RHEA:19397"/>
        <dbReference type="ChEBI" id="CHEBI:10986"/>
        <dbReference type="ChEBI" id="CHEBI:15378"/>
        <dbReference type="ChEBI" id="CHEBI:33019"/>
        <dbReference type="ChEBI" id="CHEBI:35235"/>
        <dbReference type="ChEBI" id="CHEBI:37563"/>
        <dbReference type="ChEBI" id="CHEBI:59458"/>
        <dbReference type="ChEBI" id="CHEBI:60377"/>
        <dbReference type="EC" id="6.3.2.5"/>
    </reaction>
</comment>
<dbReference type="PANTHER" id="PTHR14359">
    <property type="entry name" value="HOMO-OLIGOMERIC FLAVIN CONTAINING CYS DECARBOXYLASE FAMILY"/>
    <property type="match status" value="1"/>
</dbReference>
<dbReference type="InterPro" id="IPR036551">
    <property type="entry name" value="Flavin_trans-like"/>
</dbReference>
<comment type="cofactor">
    <cofactor evidence="3">
        <name>Mg(2+)</name>
        <dbReference type="ChEBI" id="CHEBI:18420"/>
    </cofactor>
</comment>
<accession>A0AAW8ESV8</accession>
<evidence type="ECO:0000313" key="7">
    <source>
        <dbReference type="EMBL" id="MDQ0645939.1"/>
    </source>
</evidence>
<gene>
    <name evidence="3" type="primary">coaBC</name>
    <name evidence="7" type="ORF">QFZ53_000135</name>
</gene>
<keyword evidence="3 4" id="KW-0288">FMN</keyword>
<proteinExistence type="inferred from homology"/>